<evidence type="ECO:0000259" key="2">
    <source>
        <dbReference type="Pfam" id="PF10021"/>
    </source>
</evidence>
<dbReference type="Proteomes" id="UP000670092">
    <property type="component" value="Unassembled WGS sequence"/>
</dbReference>
<dbReference type="OrthoDB" id="9985428at2759"/>
<evidence type="ECO:0000313" key="4">
    <source>
        <dbReference type="Proteomes" id="UP000670092"/>
    </source>
</evidence>
<organism evidence="3 4">
    <name type="scientific">Ajellomyces capsulatus</name>
    <name type="common">Darling's disease fungus</name>
    <name type="synonym">Histoplasma capsulatum</name>
    <dbReference type="NCBI Taxonomy" id="5037"/>
    <lineage>
        <taxon>Eukaryota</taxon>
        <taxon>Fungi</taxon>
        <taxon>Dikarya</taxon>
        <taxon>Ascomycota</taxon>
        <taxon>Pezizomycotina</taxon>
        <taxon>Eurotiomycetes</taxon>
        <taxon>Eurotiomycetidae</taxon>
        <taxon>Onygenales</taxon>
        <taxon>Ajellomycetaceae</taxon>
        <taxon>Histoplasma</taxon>
    </lineage>
</organism>
<dbReference type="InterPro" id="IPR043472">
    <property type="entry name" value="Macro_dom-like"/>
</dbReference>
<evidence type="ECO:0000313" key="3">
    <source>
        <dbReference type="EMBL" id="KAG5287757.1"/>
    </source>
</evidence>
<dbReference type="PANTHER" id="PTHR35596">
    <property type="entry name" value="DUF2263 DOMAIN-CONTAINING PROTEIN"/>
    <property type="match status" value="1"/>
</dbReference>
<feature type="region of interest" description="Disordered" evidence="1">
    <location>
        <begin position="1"/>
        <end position="38"/>
    </location>
</feature>
<dbReference type="NCBIfam" id="TIGR02452">
    <property type="entry name" value="TIGR02452 family protein"/>
    <property type="match status" value="1"/>
</dbReference>
<protein>
    <recommendedName>
        <fullName evidence="2">Microbial-type PARG catalytic domain-containing protein</fullName>
    </recommendedName>
</protein>
<dbReference type="InterPro" id="IPR019261">
    <property type="entry name" value="PARG_cat_microbial"/>
</dbReference>
<comment type="caution">
    <text evidence="3">The sequence shown here is derived from an EMBL/GenBank/DDBJ whole genome shotgun (WGS) entry which is preliminary data.</text>
</comment>
<dbReference type="PANTHER" id="PTHR35596:SF1">
    <property type="entry name" value="MICROBIAL-TYPE PARG CATALYTIC DOMAIN-CONTAINING PROTEIN"/>
    <property type="match status" value="1"/>
</dbReference>
<feature type="domain" description="Microbial-type PARG catalytic" evidence="2">
    <location>
        <begin position="98"/>
        <end position="192"/>
    </location>
</feature>
<dbReference type="SUPFAM" id="SSF52949">
    <property type="entry name" value="Macro domain-like"/>
    <property type="match status" value="1"/>
</dbReference>
<sequence length="331" mass="35906">MSNPTREALGPTGSPRGHGRRRGLGDARGRRRGRGHDTIIADERDSERAQLRTISHETKLIIPNILHASKSSAVLREGFLYQSPTTPPRLDQKLCPKFAGTKIQVADADTFDAAIQLLGDSNTSQTGSLTAPVAVLNMASPSNPGGGWLSGARAQEEALCRRSTLTASLKQSFYPTPANAVIYSPAVIIFRKSVKDGHGLMDLSDTGTLPLVSVISMAAQRRPEVIRGADSAMKFANPNDRNLTKEKMRIILRLSAWKRHRKVVLGALGCGAFRNPAEEVADCWAEVFSEPEFRGGWWEKVVFAVIDETGLGIHGNGNVGIFFRALDGIDI</sequence>
<dbReference type="VEuPathDB" id="FungiDB:I7I52_11631"/>
<gene>
    <name evidence="3" type="ORF">I7I52_11631</name>
</gene>
<dbReference type="EMBL" id="JAEVHI010000007">
    <property type="protein sequence ID" value="KAG5287757.1"/>
    <property type="molecule type" value="Genomic_DNA"/>
</dbReference>
<dbReference type="InterPro" id="IPR012664">
    <property type="entry name" value="CHP02452"/>
</dbReference>
<evidence type="ECO:0000256" key="1">
    <source>
        <dbReference type="SAM" id="MobiDB-lite"/>
    </source>
</evidence>
<accession>A0A8H7YDP7</accession>
<name>A0A8H7YDP7_AJECA</name>
<dbReference type="AlphaFoldDB" id="A0A8H7YDP7"/>
<reference evidence="3 4" key="1">
    <citation type="submission" date="2021-01" db="EMBL/GenBank/DDBJ databases">
        <title>Chromosome-level genome assembly of a human fungal pathogen reveals clustering of transcriptionally co-regulated genes.</title>
        <authorList>
            <person name="Voorhies M."/>
            <person name="Cohen S."/>
            <person name="Shea T.P."/>
            <person name="Petrus S."/>
            <person name="Munoz J.F."/>
            <person name="Poplawski S."/>
            <person name="Goldman W.E."/>
            <person name="Michael T."/>
            <person name="Cuomo C.A."/>
            <person name="Sil A."/>
            <person name="Beyhan S."/>
        </authorList>
    </citation>
    <scope>NUCLEOTIDE SEQUENCE [LARGE SCALE GENOMIC DNA]</scope>
    <source>
        <strain evidence="3 4">G184AR</strain>
    </source>
</reference>
<dbReference type="Gene3D" id="3.40.220.10">
    <property type="entry name" value="Leucine Aminopeptidase, subunit E, domain 1"/>
    <property type="match status" value="1"/>
</dbReference>
<dbReference type="Pfam" id="PF10021">
    <property type="entry name" value="PARG_cat_microb"/>
    <property type="match status" value="1"/>
</dbReference>
<proteinExistence type="predicted"/>